<name>A0A9W9RTT0_9EURO</name>
<organism evidence="2 3">
    <name type="scientific">Penicillium cataractarum</name>
    <dbReference type="NCBI Taxonomy" id="2100454"/>
    <lineage>
        <taxon>Eukaryota</taxon>
        <taxon>Fungi</taxon>
        <taxon>Dikarya</taxon>
        <taxon>Ascomycota</taxon>
        <taxon>Pezizomycotina</taxon>
        <taxon>Eurotiomycetes</taxon>
        <taxon>Eurotiomycetidae</taxon>
        <taxon>Eurotiales</taxon>
        <taxon>Aspergillaceae</taxon>
        <taxon>Penicillium</taxon>
    </lineage>
</organism>
<protein>
    <submittedName>
        <fullName evidence="2">Uncharacterized protein</fullName>
    </submittedName>
</protein>
<keyword evidence="3" id="KW-1185">Reference proteome</keyword>
<reference evidence="2" key="2">
    <citation type="journal article" date="2023" name="IMA Fungus">
        <title>Comparative genomic study of the Penicillium genus elucidates a diverse pangenome and 15 lateral gene transfer events.</title>
        <authorList>
            <person name="Petersen C."/>
            <person name="Sorensen T."/>
            <person name="Nielsen M.R."/>
            <person name="Sondergaard T.E."/>
            <person name="Sorensen J.L."/>
            <person name="Fitzpatrick D.A."/>
            <person name="Frisvad J.C."/>
            <person name="Nielsen K.L."/>
        </authorList>
    </citation>
    <scope>NUCLEOTIDE SEQUENCE</scope>
    <source>
        <strain evidence="2">IBT 29864</strain>
    </source>
</reference>
<accession>A0A9W9RTT0</accession>
<reference evidence="2" key="1">
    <citation type="submission" date="2022-11" db="EMBL/GenBank/DDBJ databases">
        <authorList>
            <person name="Petersen C."/>
        </authorList>
    </citation>
    <scope>NUCLEOTIDE SEQUENCE</scope>
    <source>
        <strain evidence="2">IBT 29864</strain>
    </source>
</reference>
<proteinExistence type="predicted"/>
<evidence type="ECO:0000256" key="1">
    <source>
        <dbReference type="SAM" id="MobiDB-lite"/>
    </source>
</evidence>
<evidence type="ECO:0000313" key="2">
    <source>
        <dbReference type="EMBL" id="KAJ5364864.1"/>
    </source>
</evidence>
<dbReference type="AlphaFoldDB" id="A0A9W9RTT0"/>
<dbReference type="OrthoDB" id="10490021at2759"/>
<feature type="compositionally biased region" description="Low complexity" evidence="1">
    <location>
        <begin position="1"/>
        <end position="10"/>
    </location>
</feature>
<comment type="caution">
    <text evidence="2">The sequence shown here is derived from an EMBL/GenBank/DDBJ whole genome shotgun (WGS) entry which is preliminary data.</text>
</comment>
<dbReference type="GeneID" id="81442669"/>
<evidence type="ECO:0000313" key="3">
    <source>
        <dbReference type="Proteomes" id="UP001147782"/>
    </source>
</evidence>
<feature type="region of interest" description="Disordered" evidence="1">
    <location>
        <begin position="1"/>
        <end position="36"/>
    </location>
</feature>
<dbReference type="RefSeq" id="XP_056552490.1">
    <property type="nucleotide sequence ID" value="XM_056703490.1"/>
</dbReference>
<gene>
    <name evidence="2" type="ORF">N7496_010577</name>
</gene>
<dbReference type="EMBL" id="JAPZBS010000008">
    <property type="protein sequence ID" value="KAJ5364864.1"/>
    <property type="molecule type" value="Genomic_DNA"/>
</dbReference>
<sequence length="129" mass="13996">MTRLPASPEAAPRPPSRYTISVGHSATRLPEAEEDPHLEEARAAMREAGNRELARGREGPDQLVRMIAITAVEGINQAARLSSPEVQSALDRAATDLPGFADLSFQQCLNLMILLAQIIKDKEAEADSH</sequence>
<dbReference type="Proteomes" id="UP001147782">
    <property type="component" value="Unassembled WGS sequence"/>
</dbReference>